<gene>
    <name evidence="2" type="ORF">E4582_11425</name>
</gene>
<feature type="domain" description="NAD-dependent epimerase/dehydratase" evidence="1">
    <location>
        <begin position="118"/>
        <end position="198"/>
    </location>
</feature>
<dbReference type="EMBL" id="SPUH01000002">
    <property type="protein sequence ID" value="TKS52842.1"/>
    <property type="molecule type" value="Genomic_DNA"/>
</dbReference>
<evidence type="ECO:0000259" key="1">
    <source>
        <dbReference type="Pfam" id="PF01370"/>
    </source>
</evidence>
<protein>
    <submittedName>
        <fullName evidence="2">NAD-dependent epimerase/dehydratase family protein</fullName>
    </submittedName>
</protein>
<dbReference type="InterPro" id="IPR001509">
    <property type="entry name" value="Epimerase_deHydtase"/>
</dbReference>
<dbReference type="SUPFAM" id="SSF51735">
    <property type="entry name" value="NAD(P)-binding Rossmann-fold domains"/>
    <property type="match status" value="1"/>
</dbReference>
<organism evidence="2 3">
    <name type="scientific">Luteimonas yindakuii</name>
    <dbReference type="NCBI Taxonomy" id="2565782"/>
    <lineage>
        <taxon>Bacteria</taxon>
        <taxon>Pseudomonadati</taxon>
        <taxon>Pseudomonadota</taxon>
        <taxon>Gammaproteobacteria</taxon>
        <taxon>Lysobacterales</taxon>
        <taxon>Lysobacteraceae</taxon>
        <taxon>Luteimonas</taxon>
    </lineage>
</organism>
<dbReference type="Gene3D" id="3.40.50.720">
    <property type="entry name" value="NAD(P)-binding Rossmann-like Domain"/>
    <property type="match status" value="2"/>
</dbReference>
<proteinExistence type="predicted"/>
<reference evidence="2 3" key="1">
    <citation type="submission" date="2019-01" db="EMBL/GenBank/DDBJ databases">
        <authorList>
            <person name="Zhang S."/>
        </authorList>
    </citation>
    <scope>NUCLEOTIDE SEQUENCE [LARGE SCALE GENOMIC DNA]</scope>
    <source>
        <strain evidence="2 3">1626</strain>
    </source>
</reference>
<dbReference type="InterPro" id="IPR036291">
    <property type="entry name" value="NAD(P)-bd_dom_sf"/>
</dbReference>
<dbReference type="Proteomes" id="UP000298681">
    <property type="component" value="Unassembled WGS sequence"/>
</dbReference>
<dbReference type="Pfam" id="PF01370">
    <property type="entry name" value="Epimerase"/>
    <property type="match status" value="1"/>
</dbReference>
<accession>A0A4Z1R011</accession>
<sequence>MTPAGPRRALVFGASGQIGDALLGRLAATGWQVDAVSRRPPATERAMLRWHAGGFPDFVAPDECFDAVFSCGPLDAFSEWYANASLQAPRVIAFGSTSLETKRSAGDPGERALAATLAASEARVFAMAHARGAAATLLRPTLVYGAARDASLSRIAALARRTGLFVLPRDARGLRQPVHVDDLAAAAIAALDSPSAAGQAYALPGGESLPYDAMVERVLAALPERPRLLRVPSPLFRLALAAAHAGGRLHGLPAGAVARMRDDLVFDASPAIRDLGYAPREFSPTREMLVAD</sequence>
<dbReference type="InterPro" id="IPR051207">
    <property type="entry name" value="ComplexI_NDUFA9_subunit"/>
</dbReference>
<evidence type="ECO:0000313" key="2">
    <source>
        <dbReference type="EMBL" id="TKS52842.1"/>
    </source>
</evidence>
<dbReference type="RefSeq" id="WP_134674963.1">
    <property type="nucleotide sequence ID" value="NZ_SPUH01000002.1"/>
</dbReference>
<dbReference type="GO" id="GO:0044877">
    <property type="term" value="F:protein-containing complex binding"/>
    <property type="evidence" value="ECO:0007669"/>
    <property type="project" value="TreeGrafter"/>
</dbReference>
<name>A0A4Z1R011_9GAMM</name>
<dbReference type="PANTHER" id="PTHR12126">
    <property type="entry name" value="NADH-UBIQUINONE OXIDOREDUCTASE 39 KDA SUBUNIT-RELATED"/>
    <property type="match status" value="1"/>
</dbReference>
<dbReference type="PANTHER" id="PTHR12126:SF11">
    <property type="entry name" value="NADH DEHYDROGENASE [UBIQUINONE] 1 ALPHA SUBCOMPLEX SUBUNIT 9, MITOCHONDRIAL"/>
    <property type="match status" value="1"/>
</dbReference>
<dbReference type="AlphaFoldDB" id="A0A4Z1R011"/>
<keyword evidence="3" id="KW-1185">Reference proteome</keyword>
<comment type="caution">
    <text evidence="2">The sequence shown here is derived from an EMBL/GenBank/DDBJ whole genome shotgun (WGS) entry which is preliminary data.</text>
</comment>
<evidence type="ECO:0000313" key="3">
    <source>
        <dbReference type="Proteomes" id="UP000298681"/>
    </source>
</evidence>